<name>A0A0D6JKF4_9HYPH</name>
<sequence length="71" mass="7805">MITPDAPPNCLSGDIFEATNRARVVRVCNFATAETELGSGPVDLAPLSEQGEYAFCASELNRDRRLWRSFA</sequence>
<gene>
    <name evidence="1" type="ORF">YBN1229_v1_3876</name>
</gene>
<dbReference type="Proteomes" id="UP000033187">
    <property type="component" value="Chromosome 1"/>
</dbReference>
<reference evidence="2" key="1">
    <citation type="submission" date="2015-02" db="EMBL/GenBank/DDBJ databases">
        <authorList>
            <person name="Chooi Y.-H."/>
        </authorList>
    </citation>
    <scope>NUCLEOTIDE SEQUENCE [LARGE SCALE GENOMIC DNA]</scope>
    <source>
        <strain evidence="2">strain Y</strain>
    </source>
</reference>
<evidence type="ECO:0000313" key="2">
    <source>
        <dbReference type="Proteomes" id="UP000033187"/>
    </source>
</evidence>
<dbReference type="AlphaFoldDB" id="A0A0D6JKF4"/>
<dbReference type="KEGG" id="fil:BN1229_v1_3886"/>
<dbReference type="EMBL" id="LN829119">
    <property type="protein sequence ID" value="CPR22443.1"/>
    <property type="molecule type" value="Genomic_DNA"/>
</dbReference>
<dbReference type="KEGG" id="fiy:BN1229_v1_3876"/>
<evidence type="ECO:0000313" key="1">
    <source>
        <dbReference type="EMBL" id="CPR22443.1"/>
    </source>
</evidence>
<organism evidence="1 2">
    <name type="scientific">Candidatus Filomicrobium marinum</name>
    <dbReference type="NCBI Taxonomy" id="1608628"/>
    <lineage>
        <taxon>Bacteria</taxon>
        <taxon>Pseudomonadati</taxon>
        <taxon>Pseudomonadota</taxon>
        <taxon>Alphaproteobacteria</taxon>
        <taxon>Hyphomicrobiales</taxon>
        <taxon>Hyphomicrobiaceae</taxon>
        <taxon>Filomicrobium</taxon>
    </lineage>
</organism>
<proteinExistence type="predicted"/>
<protein>
    <submittedName>
        <fullName evidence="1">Uncharacterized protein</fullName>
    </submittedName>
</protein>
<keyword evidence="2" id="KW-1185">Reference proteome</keyword>
<accession>A0A0D6JKF4</accession>